<gene>
    <name evidence="3" type="ORF">SacazDRAFT_01913</name>
</gene>
<feature type="compositionally biased region" description="Low complexity" evidence="2">
    <location>
        <begin position="217"/>
        <end position="267"/>
    </location>
</feature>
<evidence type="ECO:0008006" key="5">
    <source>
        <dbReference type="Google" id="ProtNLM"/>
    </source>
</evidence>
<dbReference type="HOGENOM" id="CLU_639183_0_0_11"/>
<name>H8GD42_9PSEU</name>
<feature type="region of interest" description="Disordered" evidence="2">
    <location>
        <begin position="439"/>
        <end position="459"/>
    </location>
</feature>
<keyword evidence="1" id="KW-0175">Coiled coil</keyword>
<feature type="region of interest" description="Disordered" evidence="2">
    <location>
        <begin position="195"/>
        <end position="369"/>
    </location>
</feature>
<dbReference type="RefSeq" id="WP_005440901.1">
    <property type="nucleotide sequence ID" value="NZ_CM001466.1"/>
</dbReference>
<dbReference type="InterPro" id="IPR038332">
    <property type="entry name" value="PPE_sf"/>
</dbReference>
<accession>H8GD42</accession>
<feature type="compositionally biased region" description="Gly residues" evidence="2">
    <location>
        <begin position="319"/>
        <end position="366"/>
    </location>
</feature>
<evidence type="ECO:0000256" key="1">
    <source>
        <dbReference type="SAM" id="Coils"/>
    </source>
</evidence>
<dbReference type="Gene3D" id="1.20.1260.20">
    <property type="entry name" value="PPE superfamily"/>
    <property type="match status" value="1"/>
</dbReference>
<dbReference type="EMBL" id="CM001466">
    <property type="protein sequence ID" value="EHY88831.1"/>
    <property type="molecule type" value="Genomic_DNA"/>
</dbReference>
<protein>
    <recommendedName>
        <fullName evidence="5">PPE family protein</fullName>
    </recommendedName>
</protein>
<dbReference type="Proteomes" id="UP000004705">
    <property type="component" value="Chromosome"/>
</dbReference>
<evidence type="ECO:0000256" key="2">
    <source>
        <dbReference type="SAM" id="MobiDB-lite"/>
    </source>
</evidence>
<dbReference type="OrthoDB" id="3555243at2"/>
<organism evidence="3 4">
    <name type="scientific">Saccharomonospora azurea NA-128</name>
    <dbReference type="NCBI Taxonomy" id="882081"/>
    <lineage>
        <taxon>Bacteria</taxon>
        <taxon>Bacillati</taxon>
        <taxon>Actinomycetota</taxon>
        <taxon>Actinomycetes</taxon>
        <taxon>Pseudonocardiales</taxon>
        <taxon>Pseudonocardiaceae</taxon>
        <taxon>Saccharomonospora</taxon>
    </lineage>
</organism>
<proteinExistence type="predicted"/>
<dbReference type="AlphaFoldDB" id="H8GD42"/>
<evidence type="ECO:0000313" key="4">
    <source>
        <dbReference type="Proteomes" id="UP000004705"/>
    </source>
</evidence>
<keyword evidence="4" id="KW-1185">Reference proteome</keyword>
<reference evidence="3 4" key="1">
    <citation type="journal article" date="2012" name="Stand. Genomic Sci.">
        <title>Genome sequence of the soil bacterium Saccharomonospora azurea type strain (NA-128(T)).</title>
        <authorList>
            <person name="Klenk H.P."/>
            <person name="Held B."/>
            <person name="Lucas S."/>
            <person name="Lapidus A."/>
            <person name="Copeland A."/>
            <person name="Hammon N."/>
            <person name="Pitluck S."/>
            <person name="Goodwin L.A."/>
            <person name="Han C."/>
            <person name="Tapia R."/>
            <person name="Brambilla E.M."/>
            <person name="Potter G."/>
            <person name="Land M."/>
            <person name="Ivanova N."/>
            <person name="Rohde M."/>
            <person name="Goker M."/>
            <person name="Detter J.C."/>
            <person name="Kyrpides N.C."/>
            <person name="Woyke T."/>
        </authorList>
    </citation>
    <scope>NUCLEOTIDE SEQUENCE [LARGE SCALE GENOMIC DNA]</scope>
    <source>
        <strain evidence="3 4">NA-128</strain>
    </source>
</reference>
<sequence>MGLFDGIGKNFADAVVPKILADMGVLPVHELVRRVHEGDASKWHEAASKAEVIVNAHHEASDRSRRMLQVLESSWAGAGADAAANKIRMGAQATQTSAEVYASNARVYTDGAHTFDTIKRELPPVAEKPPERDVIDVLTPWDTDTEDQINQHKADVERARQIYQSYEQTMQSAQQHVVTDFGSLDTFDGELGKIERDKSSAAKDAGTGIRTFDEPTSSRSSSPSSSQPVTTGGPMSTSGPTAGPTPGYSTPHLTGSPQPSSSTSASGYVTPDIGRPAAAAPNYSTPPSFGPGTNVGPGGNNPYHAPTFGPGGTPVRFGPGAGGGPGSAGPAGGGGRFSAPGMGGMGGGAKGMPGGGPAPGGPGAPGVGRTVGAAPFGPAGGGPVAGGVAGGAAGAAGARGGMPMGAMGGAGRGGQGGGDEEHQRQYVQSTDEAFALTEDGEALRDPVTGNIVAPPTIGG</sequence>
<evidence type="ECO:0000313" key="3">
    <source>
        <dbReference type="EMBL" id="EHY88831.1"/>
    </source>
</evidence>
<feature type="coiled-coil region" evidence="1">
    <location>
        <begin position="149"/>
        <end position="176"/>
    </location>
</feature>